<feature type="region of interest" description="Disordered" evidence="1">
    <location>
        <begin position="185"/>
        <end position="211"/>
    </location>
</feature>
<gene>
    <name evidence="2" type="ORF">PACLA_8A064251</name>
</gene>
<sequence>MDGEHEMFMDGENGGENGAEISLICSHTKESYSKDTTGSQNTDTAQAAQHELGLDGQSTVEGTEEMEIGTRKRTMTDKGKQCELDKLKEARIFALRQVTREINKLKPLLQDFNNFEFVSNEIEFLNGLVSKLHDAHDAYLNHLGDTDETRVAVEWFEIHDGDIFGFKRSLCEYMSHAKCLKHELNSTTTKGSSRSSKGSKRSKNSSSSTVV</sequence>
<feature type="compositionally biased region" description="Low complexity" evidence="1">
    <location>
        <begin position="185"/>
        <end position="196"/>
    </location>
</feature>
<dbReference type="OrthoDB" id="10575730at2759"/>
<keyword evidence="3" id="KW-1185">Reference proteome</keyword>
<organism evidence="2 3">
    <name type="scientific">Paramuricea clavata</name>
    <name type="common">Red gorgonian</name>
    <name type="synonym">Violescent sea-whip</name>
    <dbReference type="NCBI Taxonomy" id="317549"/>
    <lineage>
        <taxon>Eukaryota</taxon>
        <taxon>Metazoa</taxon>
        <taxon>Cnidaria</taxon>
        <taxon>Anthozoa</taxon>
        <taxon>Octocorallia</taxon>
        <taxon>Malacalcyonacea</taxon>
        <taxon>Plexauridae</taxon>
        <taxon>Paramuricea</taxon>
    </lineage>
</organism>
<dbReference type="Proteomes" id="UP001152795">
    <property type="component" value="Unassembled WGS sequence"/>
</dbReference>
<proteinExistence type="predicted"/>
<dbReference type="AlphaFoldDB" id="A0A7D9IWM1"/>
<protein>
    <submittedName>
        <fullName evidence="2">Uncharacterized protein</fullName>
    </submittedName>
</protein>
<dbReference type="EMBL" id="CACRXK020010983">
    <property type="protein sequence ID" value="CAB4020496.1"/>
    <property type="molecule type" value="Genomic_DNA"/>
</dbReference>
<evidence type="ECO:0000313" key="2">
    <source>
        <dbReference type="EMBL" id="CAB4020496.1"/>
    </source>
</evidence>
<accession>A0A7D9IWM1</accession>
<comment type="caution">
    <text evidence="2">The sequence shown here is derived from an EMBL/GenBank/DDBJ whole genome shotgun (WGS) entry which is preliminary data.</text>
</comment>
<reference evidence="2" key="1">
    <citation type="submission" date="2020-04" db="EMBL/GenBank/DDBJ databases">
        <authorList>
            <person name="Alioto T."/>
            <person name="Alioto T."/>
            <person name="Gomez Garrido J."/>
        </authorList>
    </citation>
    <scope>NUCLEOTIDE SEQUENCE</scope>
    <source>
        <strain evidence="2">A484AB</strain>
    </source>
</reference>
<evidence type="ECO:0000256" key="1">
    <source>
        <dbReference type="SAM" id="MobiDB-lite"/>
    </source>
</evidence>
<name>A0A7D9IWM1_PARCT</name>
<evidence type="ECO:0000313" key="3">
    <source>
        <dbReference type="Proteomes" id="UP001152795"/>
    </source>
</evidence>